<dbReference type="PROSITE" id="PS51257">
    <property type="entry name" value="PROKAR_LIPOPROTEIN"/>
    <property type="match status" value="1"/>
</dbReference>
<feature type="chain" id="PRO_5039404889" evidence="6">
    <location>
        <begin position="20"/>
        <end position="374"/>
    </location>
</feature>
<evidence type="ECO:0000313" key="8">
    <source>
        <dbReference type="EMBL" id="EYT48411.1"/>
    </source>
</evidence>
<dbReference type="CDD" id="cd06354">
    <property type="entry name" value="PBP1_PrnA-like"/>
    <property type="match status" value="1"/>
</dbReference>
<dbReference type="EMBL" id="AORC01000015">
    <property type="protein sequence ID" value="EYT48411.1"/>
    <property type="molecule type" value="Genomic_DNA"/>
</dbReference>
<feature type="domain" description="ABC transporter substrate-binding protein PnrA-like" evidence="7">
    <location>
        <begin position="48"/>
        <end position="365"/>
    </location>
</feature>
<dbReference type="Pfam" id="PF02608">
    <property type="entry name" value="Bmp"/>
    <property type="match status" value="1"/>
</dbReference>
<keyword evidence="2" id="KW-1003">Cell membrane</keyword>
<name>A0A022KV40_9MICO</name>
<evidence type="ECO:0000256" key="3">
    <source>
        <dbReference type="ARBA" id="ARBA00022729"/>
    </source>
</evidence>
<proteinExistence type="predicted"/>
<dbReference type="STRING" id="1249481.D641_0112285"/>
<dbReference type="OrthoDB" id="9784230at2"/>
<keyword evidence="9" id="KW-1185">Reference proteome</keyword>
<dbReference type="PANTHER" id="PTHR34296:SF2">
    <property type="entry name" value="ABC TRANSPORTER GUANOSINE-BINDING PROTEIN NUPN"/>
    <property type="match status" value="1"/>
</dbReference>
<dbReference type="AlphaFoldDB" id="A0A022KV40"/>
<dbReference type="InterPro" id="IPR050957">
    <property type="entry name" value="BMP_lipoprotein"/>
</dbReference>
<evidence type="ECO:0000256" key="6">
    <source>
        <dbReference type="SAM" id="SignalP"/>
    </source>
</evidence>
<dbReference type="HOGENOM" id="CLU_038813_0_0_11"/>
<reference evidence="8 9" key="1">
    <citation type="journal article" date="2013" name="Genome Announc.">
        <title>Draft genome sequence of an Actinobacterium, Brachybacterium muris strain UCD-AY4.</title>
        <authorList>
            <person name="Lo J.R."/>
            <person name="Lang J.M."/>
            <person name="Darling A.E."/>
            <person name="Eisen J.A."/>
            <person name="Coil D.A."/>
        </authorList>
    </citation>
    <scope>NUCLEOTIDE SEQUENCE [LARGE SCALE GENOMIC DNA]</scope>
    <source>
        <strain evidence="8 9">UCD-AY4</strain>
    </source>
</reference>
<keyword evidence="3 6" id="KW-0732">Signal</keyword>
<comment type="caution">
    <text evidence="8">The sequence shown here is derived from an EMBL/GenBank/DDBJ whole genome shotgun (WGS) entry which is preliminary data.</text>
</comment>
<dbReference type="RefSeq" id="WP_017823803.1">
    <property type="nucleotide sequence ID" value="NZ_AORC01000015.1"/>
</dbReference>
<sequence>MKNISRALALTGAGILTLAACGTAPETGGDGGNAGSDGGSGGTDYKACMVSDSGGWDDKSFNESSHNGLEAAESELGIQTQTAESTAVSDFEPNINNLVSADCNLIFTVGFLLAPATGNAAQANPDVNFAIVDSTAQDADGNPIELDNVKPIEFNTAEAAFLAGYLAAGMSETGKVATYGGMDIPTVTIFMDGYADGVAHYNEKNGTDVEVLGWNKASQSGSIIGSFEDQSKGKAVSDEFYNAGADIVMPVAGPVGAGTLASAKEGEGRMVIWVDADGYETNSSDAEAQGVILTSVMKLMGEAVQDVAEEGSNDSFDNSPYVGTLENGGVGLAPFHDFEDKVSDDLKSELDTLKQEIIDGTVTVESEAAPTPES</sequence>
<gene>
    <name evidence="8" type="ORF">D641_0112285</name>
</gene>
<keyword evidence="5" id="KW-0449">Lipoprotein</keyword>
<dbReference type="Gene3D" id="3.40.50.2300">
    <property type="match status" value="2"/>
</dbReference>
<evidence type="ECO:0000256" key="2">
    <source>
        <dbReference type="ARBA" id="ARBA00022475"/>
    </source>
</evidence>
<organism evidence="8 9">
    <name type="scientific">Brachybacterium muris UCD-AY4</name>
    <dbReference type="NCBI Taxonomy" id="1249481"/>
    <lineage>
        <taxon>Bacteria</taxon>
        <taxon>Bacillati</taxon>
        <taxon>Actinomycetota</taxon>
        <taxon>Actinomycetes</taxon>
        <taxon>Micrococcales</taxon>
        <taxon>Dermabacteraceae</taxon>
        <taxon>Brachybacterium</taxon>
    </lineage>
</organism>
<evidence type="ECO:0000259" key="7">
    <source>
        <dbReference type="Pfam" id="PF02608"/>
    </source>
</evidence>
<evidence type="ECO:0000256" key="4">
    <source>
        <dbReference type="ARBA" id="ARBA00023136"/>
    </source>
</evidence>
<accession>A0A022KV40</accession>
<dbReference type="GO" id="GO:0005886">
    <property type="term" value="C:plasma membrane"/>
    <property type="evidence" value="ECO:0007669"/>
    <property type="project" value="UniProtKB-SubCell"/>
</dbReference>
<protein>
    <submittedName>
        <fullName evidence="8">Membrane protein</fullName>
    </submittedName>
</protein>
<keyword evidence="4" id="KW-0472">Membrane</keyword>
<dbReference type="Proteomes" id="UP000019754">
    <property type="component" value="Unassembled WGS sequence"/>
</dbReference>
<evidence type="ECO:0000313" key="9">
    <source>
        <dbReference type="Proteomes" id="UP000019754"/>
    </source>
</evidence>
<dbReference type="PANTHER" id="PTHR34296">
    <property type="entry name" value="TRANSCRIPTIONAL ACTIVATOR PROTEIN MED"/>
    <property type="match status" value="1"/>
</dbReference>
<evidence type="ECO:0000256" key="1">
    <source>
        <dbReference type="ARBA" id="ARBA00004236"/>
    </source>
</evidence>
<evidence type="ECO:0000256" key="5">
    <source>
        <dbReference type="ARBA" id="ARBA00023288"/>
    </source>
</evidence>
<comment type="subcellular location">
    <subcellularLocation>
        <location evidence="1">Cell membrane</location>
    </subcellularLocation>
</comment>
<dbReference type="InterPro" id="IPR003760">
    <property type="entry name" value="PnrA-like"/>
</dbReference>
<feature type="signal peptide" evidence="6">
    <location>
        <begin position="1"/>
        <end position="19"/>
    </location>
</feature>